<dbReference type="PANTHER" id="PTHR23513">
    <property type="entry name" value="INTEGRAL MEMBRANE EFFLUX PROTEIN-RELATED"/>
    <property type="match status" value="1"/>
</dbReference>
<comment type="subcellular location">
    <subcellularLocation>
        <location evidence="1">Cell membrane</location>
        <topology evidence="1">Multi-pass membrane protein</topology>
    </subcellularLocation>
</comment>
<feature type="transmembrane region" description="Helical" evidence="6">
    <location>
        <begin position="219"/>
        <end position="241"/>
    </location>
</feature>
<dbReference type="CDD" id="cd06173">
    <property type="entry name" value="MFS_MefA_like"/>
    <property type="match status" value="1"/>
</dbReference>
<keyword evidence="5 6" id="KW-0472">Membrane</keyword>
<keyword evidence="4 6" id="KW-1133">Transmembrane helix</keyword>
<keyword evidence="9" id="KW-1185">Reference proteome</keyword>
<dbReference type="InterPro" id="IPR020846">
    <property type="entry name" value="MFS_dom"/>
</dbReference>
<evidence type="ECO:0000256" key="3">
    <source>
        <dbReference type="ARBA" id="ARBA00022692"/>
    </source>
</evidence>
<feature type="transmembrane region" description="Helical" evidence="6">
    <location>
        <begin position="305"/>
        <end position="327"/>
    </location>
</feature>
<feature type="transmembrane region" description="Helical" evidence="6">
    <location>
        <begin position="98"/>
        <end position="126"/>
    </location>
</feature>
<dbReference type="GO" id="GO:0022857">
    <property type="term" value="F:transmembrane transporter activity"/>
    <property type="evidence" value="ECO:0007669"/>
    <property type="project" value="InterPro"/>
</dbReference>
<gene>
    <name evidence="8" type="ORF">J2S42_003923</name>
</gene>
<evidence type="ECO:0000259" key="7">
    <source>
        <dbReference type="PROSITE" id="PS50850"/>
    </source>
</evidence>
<feature type="transmembrane region" description="Helical" evidence="6">
    <location>
        <begin position="365"/>
        <end position="387"/>
    </location>
</feature>
<name>A0AAE3W0P2_9ACTN</name>
<dbReference type="InterPro" id="IPR036259">
    <property type="entry name" value="MFS_trans_sf"/>
</dbReference>
<feature type="transmembrane region" description="Helical" evidence="6">
    <location>
        <begin position="339"/>
        <end position="359"/>
    </location>
</feature>
<dbReference type="Pfam" id="PF07690">
    <property type="entry name" value="MFS_1"/>
    <property type="match status" value="1"/>
</dbReference>
<evidence type="ECO:0000313" key="8">
    <source>
        <dbReference type="EMBL" id="MDQ0367254.1"/>
    </source>
</evidence>
<feature type="transmembrane region" description="Helical" evidence="6">
    <location>
        <begin position="253"/>
        <end position="273"/>
    </location>
</feature>
<dbReference type="PANTHER" id="PTHR23513:SF6">
    <property type="entry name" value="MAJOR FACILITATOR SUPERFAMILY ASSOCIATED DOMAIN-CONTAINING PROTEIN"/>
    <property type="match status" value="1"/>
</dbReference>
<organism evidence="8 9">
    <name type="scientific">Catenuloplanes indicus</name>
    <dbReference type="NCBI Taxonomy" id="137267"/>
    <lineage>
        <taxon>Bacteria</taxon>
        <taxon>Bacillati</taxon>
        <taxon>Actinomycetota</taxon>
        <taxon>Actinomycetes</taxon>
        <taxon>Micromonosporales</taxon>
        <taxon>Micromonosporaceae</taxon>
        <taxon>Catenuloplanes</taxon>
    </lineage>
</organism>
<evidence type="ECO:0000256" key="4">
    <source>
        <dbReference type="ARBA" id="ARBA00022989"/>
    </source>
</evidence>
<dbReference type="PROSITE" id="PS50850">
    <property type="entry name" value="MFS"/>
    <property type="match status" value="1"/>
</dbReference>
<dbReference type="SUPFAM" id="SSF103473">
    <property type="entry name" value="MFS general substrate transporter"/>
    <property type="match status" value="1"/>
</dbReference>
<dbReference type="PRINTS" id="PR01988">
    <property type="entry name" value="EXPORTERBACE"/>
</dbReference>
<evidence type="ECO:0000313" key="9">
    <source>
        <dbReference type="Proteomes" id="UP001240236"/>
    </source>
</evidence>
<dbReference type="GO" id="GO:0005886">
    <property type="term" value="C:plasma membrane"/>
    <property type="evidence" value="ECO:0007669"/>
    <property type="project" value="UniProtKB-SubCell"/>
</dbReference>
<feature type="transmembrane region" description="Helical" evidence="6">
    <location>
        <begin position="280"/>
        <end position="299"/>
    </location>
</feature>
<sequence>MRALLGNPGFRLLLIGQTLSQLGDRALIIAFGIWAKELTGSDAAAGVAFFFVAFPYLLAPFAGALIDRFSARGVFLVTNLSMAAVMLLTLLVRGPEQIWLLYLVILCYGLSGIVIGPTQATIVATIAREDELADANGLMQTVSGGVRLLAPLVGAGLFTLVGGHVVAMIDALTFVVAALCVLGVRVPARPGRSTAPAGWAAETAQGLRHVFGTPVLRDVVLALGLALLVMGFSQTLIFAIVDQGLHRPAAFVGVLSSVQGAGTIVAGLVTGWFTRRFGDIRLVTAGIAGIAAAALLYLVPHLAGVAAGALLFGAAICWTTAGLITTVQRRTPADLRGRALGTAMGAVSLPQTVSIALGAGLSLVLGYRALLILMIVITTACAGWLAWRVPATTGQAAEEGSLR</sequence>
<accession>A0AAE3W0P2</accession>
<evidence type="ECO:0000256" key="2">
    <source>
        <dbReference type="ARBA" id="ARBA00022475"/>
    </source>
</evidence>
<feature type="transmembrane region" description="Helical" evidence="6">
    <location>
        <begin position="47"/>
        <end position="66"/>
    </location>
</feature>
<proteinExistence type="predicted"/>
<evidence type="ECO:0000256" key="5">
    <source>
        <dbReference type="ARBA" id="ARBA00023136"/>
    </source>
</evidence>
<comment type="caution">
    <text evidence="8">The sequence shown here is derived from an EMBL/GenBank/DDBJ whole genome shotgun (WGS) entry which is preliminary data.</text>
</comment>
<evidence type="ECO:0000256" key="6">
    <source>
        <dbReference type="SAM" id="Phobius"/>
    </source>
</evidence>
<evidence type="ECO:0000256" key="1">
    <source>
        <dbReference type="ARBA" id="ARBA00004651"/>
    </source>
</evidence>
<dbReference type="AlphaFoldDB" id="A0AAE3W0P2"/>
<dbReference type="InterPro" id="IPR011701">
    <property type="entry name" value="MFS"/>
</dbReference>
<feature type="transmembrane region" description="Helical" evidence="6">
    <location>
        <begin position="164"/>
        <end position="184"/>
    </location>
</feature>
<dbReference type="Gene3D" id="1.20.1250.20">
    <property type="entry name" value="MFS general substrate transporter like domains"/>
    <property type="match status" value="1"/>
</dbReference>
<dbReference type="EMBL" id="JAUSUZ010000001">
    <property type="protein sequence ID" value="MDQ0367254.1"/>
    <property type="molecule type" value="Genomic_DNA"/>
</dbReference>
<keyword evidence="2" id="KW-1003">Cell membrane</keyword>
<feature type="transmembrane region" description="Helical" evidence="6">
    <location>
        <begin position="73"/>
        <end position="92"/>
    </location>
</feature>
<dbReference type="Proteomes" id="UP001240236">
    <property type="component" value="Unassembled WGS sequence"/>
</dbReference>
<protein>
    <submittedName>
        <fullName evidence="8">MFS family permease</fullName>
    </submittedName>
</protein>
<dbReference type="InterPro" id="IPR022324">
    <property type="entry name" value="Bacilysin_exporter_BacE_put"/>
</dbReference>
<feature type="domain" description="Major facilitator superfamily (MFS) profile" evidence="7">
    <location>
        <begin position="9"/>
        <end position="393"/>
    </location>
</feature>
<reference evidence="8 9" key="1">
    <citation type="submission" date="2023-07" db="EMBL/GenBank/DDBJ databases">
        <title>Sequencing the genomes of 1000 actinobacteria strains.</title>
        <authorList>
            <person name="Klenk H.-P."/>
        </authorList>
    </citation>
    <scope>NUCLEOTIDE SEQUENCE [LARGE SCALE GENOMIC DNA]</scope>
    <source>
        <strain evidence="8 9">DSM 44709</strain>
    </source>
</reference>
<feature type="transmembrane region" description="Helical" evidence="6">
    <location>
        <begin position="12"/>
        <end position="35"/>
    </location>
</feature>
<feature type="transmembrane region" description="Helical" evidence="6">
    <location>
        <begin position="138"/>
        <end position="158"/>
    </location>
</feature>
<keyword evidence="3 6" id="KW-0812">Transmembrane</keyword>
<dbReference type="RefSeq" id="WP_307241173.1">
    <property type="nucleotide sequence ID" value="NZ_JAUSUZ010000001.1"/>
</dbReference>